<keyword evidence="1" id="KW-0548">Nucleotidyltransferase</keyword>
<protein>
    <submittedName>
        <fullName evidence="1">Reverse transcriptase domain protein</fullName>
    </submittedName>
</protein>
<proteinExistence type="predicted"/>
<dbReference type="GO" id="GO:0003964">
    <property type="term" value="F:RNA-directed DNA polymerase activity"/>
    <property type="evidence" value="ECO:0007669"/>
    <property type="project" value="UniProtKB-KW"/>
</dbReference>
<keyword evidence="1" id="KW-0808">Transferase</keyword>
<dbReference type="AlphaFoldDB" id="A0A7J6X9G9"/>
<dbReference type="Proteomes" id="UP000554482">
    <property type="component" value="Unassembled WGS sequence"/>
</dbReference>
<keyword evidence="2" id="KW-1185">Reference proteome</keyword>
<evidence type="ECO:0000313" key="2">
    <source>
        <dbReference type="Proteomes" id="UP000554482"/>
    </source>
</evidence>
<accession>A0A7J6X9G9</accession>
<dbReference type="OrthoDB" id="5101206at2759"/>
<name>A0A7J6X9G9_THATH</name>
<organism evidence="1 2">
    <name type="scientific">Thalictrum thalictroides</name>
    <name type="common">Rue-anemone</name>
    <name type="synonym">Anemone thalictroides</name>
    <dbReference type="NCBI Taxonomy" id="46969"/>
    <lineage>
        <taxon>Eukaryota</taxon>
        <taxon>Viridiplantae</taxon>
        <taxon>Streptophyta</taxon>
        <taxon>Embryophyta</taxon>
        <taxon>Tracheophyta</taxon>
        <taxon>Spermatophyta</taxon>
        <taxon>Magnoliopsida</taxon>
        <taxon>Ranunculales</taxon>
        <taxon>Ranunculaceae</taxon>
        <taxon>Thalictroideae</taxon>
        <taxon>Thalictrum</taxon>
    </lineage>
</organism>
<evidence type="ECO:0000313" key="1">
    <source>
        <dbReference type="EMBL" id="KAF5205062.1"/>
    </source>
</evidence>
<keyword evidence="1" id="KW-0695">RNA-directed DNA polymerase</keyword>
<reference evidence="1 2" key="1">
    <citation type="submission" date="2020-06" db="EMBL/GenBank/DDBJ databases">
        <title>Transcriptomic and genomic resources for Thalictrum thalictroides and T. hernandezii: Facilitating candidate gene discovery in an emerging model plant lineage.</title>
        <authorList>
            <person name="Arias T."/>
            <person name="Riano-Pachon D.M."/>
            <person name="Di Stilio V.S."/>
        </authorList>
    </citation>
    <scope>NUCLEOTIDE SEQUENCE [LARGE SCALE GENOMIC DNA]</scope>
    <source>
        <strain evidence="2">cv. WT478/WT964</strain>
        <tissue evidence="1">Leaves</tissue>
    </source>
</reference>
<gene>
    <name evidence="1" type="ORF">FRX31_005351</name>
</gene>
<comment type="caution">
    <text evidence="1">The sequence shown here is derived from an EMBL/GenBank/DDBJ whole genome shotgun (WGS) entry which is preliminary data.</text>
</comment>
<sequence>MKQYDAVNAFANAKLPNPIYCQCPEGYERKGYVLKAVQAIYGLQKSPLLWYNEITLGFKKLGLFPVPET</sequence>
<dbReference type="EMBL" id="JABWDY010004591">
    <property type="protein sequence ID" value="KAF5205062.1"/>
    <property type="molecule type" value="Genomic_DNA"/>
</dbReference>
<feature type="non-terminal residue" evidence="1">
    <location>
        <position position="69"/>
    </location>
</feature>